<dbReference type="Gene3D" id="3.30.420.40">
    <property type="match status" value="1"/>
</dbReference>
<reference evidence="1" key="1">
    <citation type="journal article" date="2014" name="Front. Microbiol.">
        <title>High frequency of phylogenetically diverse reductive dehalogenase-homologous genes in deep subseafloor sedimentary metagenomes.</title>
        <authorList>
            <person name="Kawai M."/>
            <person name="Futagami T."/>
            <person name="Toyoda A."/>
            <person name="Takaki Y."/>
            <person name="Nishi S."/>
            <person name="Hori S."/>
            <person name="Arai W."/>
            <person name="Tsubouchi T."/>
            <person name="Morono Y."/>
            <person name="Uchiyama I."/>
            <person name="Ito T."/>
            <person name="Fujiyama A."/>
            <person name="Inagaki F."/>
            <person name="Takami H."/>
        </authorList>
    </citation>
    <scope>NUCLEOTIDE SEQUENCE</scope>
    <source>
        <strain evidence="1">Expedition CK06-06</strain>
    </source>
</reference>
<dbReference type="InterPro" id="IPR000600">
    <property type="entry name" value="ROK"/>
</dbReference>
<evidence type="ECO:0008006" key="2">
    <source>
        <dbReference type="Google" id="ProtNLM"/>
    </source>
</evidence>
<dbReference type="SUPFAM" id="SSF53067">
    <property type="entry name" value="Actin-like ATPase domain"/>
    <property type="match status" value="1"/>
</dbReference>
<evidence type="ECO:0000313" key="1">
    <source>
        <dbReference type="EMBL" id="GAH34744.1"/>
    </source>
</evidence>
<dbReference type="AlphaFoldDB" id="X1FZH5"/>
<protein>
    <recommendedName>
        <fullName evidence="2">ROK family protein</fullName>
    </recommendedName>
</protein>
<dbReference type="PANTHER" id="PTHR18964:SF149">
    <property type="entry name" value="BIFUNCTIONAL UDP-N-ACETYLGLUCOSAMINE 2-EPIMERASE_N-ACETYLMANNOSAMINE KINASE"/>
    <property type="match status" value="1"/>
</dbReference>
<comment type="caution">
    <text evidence="1">The sequence shown here is derived from an EMBL/GenBank/DDBJ whole genome shotgun (WGS) entry which is preliminary data.</text>
</comment>
<sequence length="126" mass="13474">QGRKTMIPALVNNNLDTVTTEIIAQAAEKGDELAKEIWEKTGEYIGTVLAGLINLLGPERIIIGGGVAQAGHILFKPIRRAVHERAMSIPSDKVKILPAELGEDAGIIGAAMLVMRNGEVTRGNHE</sequence>
<dbReference type="CDD" id="cd23763">
    <property type="entry name" value="ASKHA_ATPase_ROK"/>
    <property type="match status" value="1"/>
</dbReference>
<dbReference type="PANTHER" id="PTHR18964">
    <property type="entry name" value="ROK (REPRESSOR, ORF, KINASE) FAMILY"/>
    <property type="match status" value="1"/>
</dbReference>
<name>X1FZH5_9ZZZZ</name>
<dbReference type="Pfam" id="PF00480">
    <property type="entry name" value="ROK"/>
    <property type="match status" value="1"/>
</dbReference>
<proteinExistence type="predicted"/>
<feature type="non-terminal residue" evidence="1">
    <location>
        <position position="1"/>
    </location>
</feature>
<dbReference type="InterPro" id="IPR043129">
    <property type="entry name" value="ATPase_NBD"/>
</dbReference>
<accession>X1FZH5</accession>
<organism evidence="1">
    <name type="scientific">marine sediment metagenome</name>
    <dbReference type="NCBI Taxonomy" id="412755"/>
    <lineage>
        <taxon>unclassified sequences</taxon>
        <taxon>metagenomes</taxon>
        <taxon>ecological metagenomes</taxon>
    </lineage>
</organism>
<gene>
    <name evidence="1" type="ORF">S03H2_20146</name>
</gene>
<dbReference type="EMBL" id="BARU01010590">
    <property type="protein sequence ID" value="GAH34744.1"/>
    <property type="molecule type" value="Genomic_DNA"/>
</dbReference>